<protein>
    <submittedName>
        <fullName evidence="1">Uncharacterized protein</fullName>
    </submittedName>
</protein>
<proteinExistence type="predicted"/>
<reference evidence="1 2" key="1">
    <citation type="submission" date="2020-02" db="EMBL/GenBank/DDBJ databases">
        <title>Paenibacillus sp. nov., isolated from rhizosphere soil of tomato.</title>
        <authorList>
            <person name="Weon H.-Y."/>
            <person name="Lee S.A."/>
        </authorList>
    </citation>
    <scope>NUCLEOTIDE SEQUENCE [LARGE SCALE GENOMIC DNA]</scope>
    <source>
        <strain evidence="1 2">14171R-81</strain>
    </source>
</reference>
<dbReference type="KEGG" id="prz:GZH47_28365"/>
<dbReference type="EMBL" id="CP048286">
    <property type="protein sequence ID" value="QHW34322.1"/>
    <property type="molecule type" value="Genomic_DNA"/>
</dbReference>
<organism evidence="1 2">
    <name type="scientific">Paenibacillus rhizovicinus</name>
    <dbReference type="NCBI Taxonomy" id="2704463"/>
    <lineage>
        <taxon>Bacteria</taxon>
        <taxon>Bacillati</taxon>
        <taxon>Bacillota</taxon>
        <taxon>Bacilli</taxon>
        <taxon>Bacillales</taxon>
        <taxon>Paenibacillaceae</taxon>
        <taxon>Paenibacillus</taxon>
    </lineage>
</organism>
<evidence type="ECO:0000313" key="1">
    <source>
        <dbReference type="EMBL" id="QHW34322.1"/>
    </source>
</evidence>
<accession>A0A6C0PC64</accession>
<dbReference type="AlphaFoldDB" id="A0A6C0PC64"/>
<keyword evidence="2" id="KW-1185">Reference proteome</keyword>
<name>A0A6C0PC64_9BACL</name>
<gene>
    <name evidence="1" type="ORF">GZH47_28365</name>
</gene>
<dbReference type="RefSeq" id="WP_162644314.1">
    <property type="nucleotide sequence ID" value="NZ_CP048286.1"/>
</dbReference>
<sequence>MSQEAADSAAKRATVKDRIEIGKVVLDHWNAKELKAMSAKLSGGLTIAEKRELKKEAMAKLSPEEYDKLIAIAEKLGLSEGKSYSDSTREK</sequence>
<evidence type="ECO:0000313" key="2">
    <source>
        <dbReference type="Proteomes" id="UP000479114"/>
    </source>
</evidence>
<dbReference type="Proteomes" id="UP000479114">
    <property type="component" value="Chromosome"/>
</dbReference>